<proteinExistence type="predicted"/>
<keyword evidence="2" id="KW-1185">Reference proteome</keyword>
<evidence type="ECO:0000313" key="1">
    <source>
        <dbReference type="EMBL" id="MFI0576201.1"/>
    </source>
</evidence>
<dbReference type="EMBL" id="JBIQWK010000011">
    <property type="protein sequence ID" value="MFI0576201.1"/>
    <property type="molecule type" value="Genomic_DNA"/>
</dbReference>
<name>A0ABW7S7H2_STRTE</name>
<sequence>MHPSIAYADRLLALPPVNPPLDIARAHAREVLDQALAVNTELADSATVAREFGGVCESLRQVLAALDAEDARDA</sequence>
<protein>
    <submittedName>
        <fullName evidence="1">Uncharacterized protein</fullName>
    </submittedName>
</protein>
<comment type="caution">
    <text evidence="1">The sequence shown here is derived from an EMBL/GenBank/DDBJ whole genome shotgun (WGS) entry which is preliminary data.</text>
</comment>
<evidence type="ECO:0000313" key="2">
    <source>
        <dbReference type="Proteomes" id="UP001610810"/>
    </source>
</evidence>
<accession>A0ABW7S7H2</accession>
<organism evidence="1 2">
    <name type="scientific">Streptomyces tendae</name>
    <dbReference type="NCBI Taxonomy" id="1932"/>
    <lineage>
        <taxon>Bacteria</taxon>
        <taxon>Bacillati</taxon>
        <taxon>Actinomycetota</taxon>
        <taxon>Actinomycetes</taxon>
        <taxon>Kitasatosporales</taxon>
        <taxon>Streptomycetaceae</taxon>
        <taxon>Streptomyces</taxon>
    </lineage>
</organism>
<gene>
    <name evidence="1" type="ORF">ACH3YB_31700</name>
</gene>
<reference evidence="1 2" key="1">
    <citation type="submission" date="2024-10" db="EMBL/GenBank/DDBJ databases">
        <authorList>
            <person name="Wannawong T."/>
            <person name="Kuncharoen N."/>
            <person name="Mhuantong W."/>
        </authorList>
    </citation>
    <scope>NUCLEOTIDE SEQUENCE [LARGE SCALE GENOMIC DNA]</scope>
    <source>
        <strain evidence="1 2">CALK1-4</strain>
    </source>
</reference>
<dbReference type="Proteomes" id="UP001610810">
    <property type="component" value="Unassembled WGS sequence"/>
</dbReference>
<dbReference type="RefSeq" id="WP_398353443.1">
    <property type="nucleotide sequence ID" value="NZ_JBIQWK010000011.1"/>
</dbReference>